<dbReference type="Proteomes" id="UP000295293">
    <property type="component" value="Unassembled WGS sequence"/>
</dbReference>
<name>A0A4R6Z0J6_9GAMM</name>
<dbReference type="Pfam" id="PF13193">
    <property type="entry name" value="AMP-binding_C"/>
    <property type="match status" value="1"/>
</dbReference>
<feature type="domain" description="AMP-binding enzyme C-terminal" evidence="2">
    <location>
        <begin position="456"/>
        <end position="531"/>
    </location>
</feature>
<dbReference type="RefSeq" id="WP_133818552.1">
    <property type="nucleotide sequence ID" value="NZ_SNZH01000005.1"/>
</dbReference>
<dbReference type="InterPro" id="IPR045851">
    <property type="entry name" value="AMP-bd_C_sf"/>
</dbReference>
<sequence>MNLQHWPPGVPRQLELPQTSLYHNLAVAALRYPDRAALLYYGASISYAQLHAEVEQLAGYLQHECGIGRGDKVVLLLQNSPQFVIALYAVFRADAMAVPVNSMNLLEEVRHIVRDSGSRCAIFGQELQASIAPLLGHELSHGIVAAYSDYLPEHSDLPLPDVVSAPAVHIAGAVPWRAALASRQVPAAHCAGPDDLALLPYTSGTTGAPKGCVHTHRSVMHTALAGPEWCSTPKDSVVLAALPMFHVTGMQNGVNSPIWLGSTVAVMTRWDKQCAARLIDRHRITTWTAIPTMLFDFLNQDLSSYDLASLSCLTGGGAAMPKAIAQKIEGLWGIPYVEGYGLSETMAPTHINPRHRPRPQCLGLPIFDTTVLIVDPQTLQPLPAGEVGEVIAHGPQVCLGYHNNDAANAAAFVEIDGRRFFRTGDLAYVDEEGYFFMVDRLKRMINASGYKVWPAEVEAYLYAHPALLEACVIACNDPHRGESVKVLVVRRAGQALEADELIAWARERMAAYKVPHAVEFVDALPKGATGKVEWRRLQEQENTRQAGGPA</sequence>
<dbReference type="NCBIfam" id="NF006181">
    <property type="entry name" value="PRK08314.1"/>
    <property type="match status" value="1"/>
</dbReference>
<organism evidence="3 4">
    <name type="scientific">Tahibacter aquaticus</name>
    <dbReference type="NCBI Taxonomy" id="520092"/>
    <lineage>
        <taxon>Bacteria</taxon>
        <taxon>Pseudomonadati</taxon>
        <taxon>Pseudomonadota</taxon>
        <taxon>Gammaproteobacteria</taxon>
        <taxon>Lysobacterales</taxon>
        <taxon>Rhodanobacteraceae</taxon>
        <taxon>Tahibacter</taxon>
    </lineage>
</organism>
<evidence type="ECO:0000313" key="3">
    <source>
        <dbReference type="EMBL" id="TDR45050.1"/>
    </source>
</evidence>
<gene>
    <name evidence="3" type="ORF">DFR29_105233</name>
</gene>
<evidence type="ECO:0000259" key="2">
    <source>
        <dbReference type="Pfam" id="PF13193"/>
    </source>
</evidence>
<dbReference type="PANTHER" id="PTHR43767">
    <property type="entry name" value="LONG-CHAIN-FATTY-ACID--COA LIGASE"/>
    <property type="match status" value="1"/>
</dbReference>
<dbReference type="InterPro" id="IPR000873">
    <property type="entry name" value="AMP-dep_synth/lig_dom"/>
</dbReference>
<dbReference type="PANTHER" id="PTHR43767:SF1">
    <property type="entry name" value="NONRIBOSOMAL PEPTIDE SYNTHASE PES1 (EUROFUNG)-RELATED"/>
    <property type="match status" value="1"/>
</dbReference>
<comment type="caution">
    <text evidence="3">The sequence shown here is derived from an EMBL/GenBank/DDBJ whole genome shotgun (WGS) entry which is preliminary data.</text>
</comment>
<keyword evidence="4" id="KW-1185">Reference proteome</keyword>
<dbReference type="InterPro" id="IPR042099">
    <property type="entry name" value="ANL_N_sf"/>
</dbReference>
<protein>
    <submittedName>
        <fullName evidence="3">Fatty-acyl-CoA synthase</fullName>
    </submittedName>
</protein>
<dbReference type="SUPFAM" id="SSF56801">
    <property type="entry name" value="Acetyl-CoA synthetase-like"/>
    <property type="match status" value="1"/>
</dbReference>
<dbReference type="InterPro" id="IPR020845">
    <property type="entry name" value="AMP-binding_CS"/>
</dbReference>
<evidence type="ECO:0000313" key="4">
    <source>
        <dbReference type="Proteomes" id="UP000295293"/>
    </source>
</evidence>
<dbReference type="Pfam" id="PF00501">
    <property type="entry name" value="AMP-binding"/>
    <property type="match status" value="1"/>
</dbReference>
<accession>A0A4R6Z0J6</accession>
<feature type="domain" description="AMP-dependent synthetase/ligase" evidence="1">
    <location>
        <begin position="28"/>
        <end position="402"/>
    </location>
</feature>
<reference evidence="3 4" key="1">
    <citation type="submission" date="2019-03" db="EMBL/GenBank/DDBJ databases">
        <title>Genomic Encyclopedia of Type Strains, Phase IV (KMG-IV): sequencing the most valuable type-strain genomes for metagenomic binning, comparative biology and taxonomic classification.</title>
        <authorList>
            <person name="Goeker M."/>
        </authorList>
    </citation>
    <scope>NUCLEOTIDE SEQUENCE [LARGE SCALE GENOMIC DNA]</scope>
    <source>
        <strain evidence="3 4">DSM 21667</strain>
    </source>
</reference>
<dbReference type="GO" id="GO:0016878">
    <property type="term" value="F:acid-thiol ligase activity"/>
    <property type="evidence" value="ECO:0007669"/>
    <property type="project" value="UniProtKB-ARBA"/>
</dbReference>
<proteinExistence type="predicted"/>
<dbReference type="EMBL" id="SNZH01000005">
    <property type="protein sequence ID" value="TDR45050.1"/>
    <property type="molecule type" value="Genomic_DNA"/>
</dbReference>
<dbReference type="OrthoDB" id="9803968at2"/>
<dbReference type="InterPro" id="IPR025110">
    <property type="entry name" value="AMP-bd_C"/>
</dbReference>
<dbReference type="InterPro" id="IPR050237">
    <property type="entry name" value="ATP-dep_AMP-bd_enzyme"/>
</dbReference>
<dbReference type="Gene3D" id="3.30.300.30">
    <property type="match status" value="1"/>
</dbReference>
<dbReference type="PROSITE" id="PS00455">
    <property type="entry name" value="AMP_BINDING"/>
    <property type="match status" value="1"/>
</dbReference>
<dbReference type="Gene3D" id="3.40.50.12780">
    <property type="entry name" value="N-terminal domain of ligase-like"/>
    <property type="match status" value="1"/>
</dbReference>
<dbReference type="AlphaFoldDB" id="A0A4R6Z0J6"/>
<evidence type="ECO:0000259" key="1">
    <source>
        <dbReference type="Pfam" id="PF00501"/>
    </source>
</evidence>